<dbReference type="EMBL" id="JACASE010000008">
    <property type="protein sequence ID" value="KAF6441012.1"/>
    <property type="molecule type" value="Genomic_DNA"/>
</dbReference>
<name>A0A7J8F183_ROUAE</name>
<evidence type="ECO:0000313" key="2">
    <source>
        <dbReference type="Proteomes" id="UP000593571"/>
    </source>
</evidence>
<gene>
    <name evidence="1" type="ORF">HJG63_012241</name>
</gene>
<sequence length="133" mass="15422">MEHHRWPAITRSSIETQTRLSLRAPRRDQPCSHLDFRLLASRMERECISVILSHSLGNGYSWLPPFFLYFLGKYLILRVVHSGHENSSFQSLCLRIMGCLRFLIVEIPASKPEVLKQWSPTFLVPVTSALMRI</sequence>
<proteinExistence type="predicted"/>
<protein>
    <submittedName>
        <fullName evidence="1">Uncharacterized protein</fullName>
    </submittedName>
</protein>
<keyword evidence="2" id="KW-1185">Reference proteome</keyword>
<dbReference type="Proteomes" id="UP000593571">
    <property type="component" value="Unassembled WGS sequence"/>
</dbReference>
<evidence type="ECO:0000313" key="1">
    <source>
        <dbReference type="EMBL" id="KAF6441012.1"/>
    </source>
</evidence>
<dbReference type="AlphaFoldDB" id="A0A7J8F183"/>
<reference evidence="1 2" key="1">
    <citation type="journal article" date="2020" name="Nature">
        <title>Six reference-quality genomes reveal evolution of bat adaptations.</title>
        <authorList>
            <person name="Jebb D."/>
            <person name="Huang Z."/>
            <person name="Pippel M."/>
            <person name="Hughes G.M."/>
            <person name="Lavrichenko K."/>
            <person name="Devanna P."/>
            <person name="Winkler S."/>
            <person name="Jermiin L.S."/>
            <person name="Skirmuntt E.C."/>
            <person name="Katzourakis A."/>
            <person name="Burkitt-Gray L."/>
            <person name="Ray D.A."/>
            <person name="Sullivan K.A.M."/>
            <person name="Roscito J.G."/>
            <person name="Kirilenko B.M."/>
            <person name="Davalos L.M."/>
            <person name="Corthals A.P."/>
            <person name="Power M.L."/>
            <person name="Jones G."/>
            <person name="Ransome R.D."/>
            <person name="Dechmann D.K.N."/>
            <person name="Locatelli A.G."/>
            <person name="Puechmaille S.J."/>
            <person name="Fedrigo O."/>
            <person name="Jarvis E.D."/>
            <person name="Hiller M."/>
            <person name="Vernes S.C."/>
            <person name="Myers E.W."/>
            <person name="Teeling E.C."/>
        </authorList>
    </citation>
    <scope>NUCLEOTIDE SEQUENCE [LARGE SCALE GENOMIC DNA]</scope>
    <source>
        <strain evidence="1">MRouAeg1</strain>
        <tissue evidence="1">Muscle</tissue>
    </source>
</reference>
<organism evidence="1 2">
    <name type="scientific">Rousettus aegyptiacus</name>
    <name type="common">Egyptian fruit bat</name>
    <name type="synonym">Pteropus aegyptiacus</name>
    <dbReference type="NCBI Taxonomy" id="9407"/>
    <lineage>
        <taxon>Eukaryota</taxon>
        <taxon>Metazoa</taxon>
        <taxon>Chordata</taxon>
        <taxon>Craniata</taxon>
        <taxon>Vertebrata</taxon>
        <taxon>Euteleostomi</taxon>
        <taxon>Mammalia</taxon>
        <taxon>Eutheria</taxon>
        <taxon>Laurasiatheria</taxon>
        <taxon>Chiroptera</taxon>
        <taxon>Yinpterochiroptera</taxon>
        <taxon>Pteropodoidea</taxon>
        <taxon>Pteropodidae</taxon>
        <taxon>Rousettinae</taxon>
        <taxon>Rousettus</taxon>
    </lineage>
</organism>
<accession>A0A7J8F183</accession>
<comment type="caution">
    <text evidence="1">The sequence shown here is derived from an EMBL/GenBank/DDBJ whole genome shotgun (WGS) entry which is preliminary data.</text>
</comment>